<dbReference type="Pfam" id="PF22725">
    <property type="entry name" value="GFO_IDH_MocA_C3"/>
    <property type="match status" value="1"/>
</dbReference>
<dbReference type="InterPro" id="IPR051317">
    <property type="entry name" value="Gfo/Idh/MocA_oxidoreduct"/>
</dbReference>
<gene>
    <name evidence="3" type="ORF">SAMN05421630_102634</name>
</gene>
<protein>
    <submittedName>
        <fullName evidence="3">Predicted dehydrogenase</fullName>
    </submittedName>
</protein>
<evidence type="ECO:0000259" key="2">
    <source>
        <dbReference type="Pfam" id="PF22725"/>
    </source>
</evidence>
<organism evidence="3 4">
    <name type="scientific">Prauserella marina</name>
    <dbReference type="NCBI Taxonomy" id="530584"/>
    <lineage>
        <taxon>Bacteria</taxon>
        <taxon>Bacillati</taxon>
        <taxon>Actinomycetota</taxon>
        <taxon>Actinomycetes</taxon>
        <taxon>Pseudonocardiales</taxon>
        <taxon>Pseudonocardiaceae</taxon>
        <taxon>Prauserella</taxon>
    </lineage>
</organism>
<dbReference type="SUPFAM" id="SSF55347">
    <property type="entry name" value="Glyceraldehyde-3-phosphate dehydrogenase-like, C-terminal domain"/>
    <property type="match status" value="1"/>
</dbReference>
<feature type="domain" description="Gfo/Idh/MocA-like oxidoreductase N-terminal" evidence="1">
    <location>
        <begin position="52"/>
        <end position="140"/>
    </location>
</feature>
<sequence>MANEERSVGIVMNGVTGRMGYRQHLVRSILAIREQGGVRLPDGTILRPEPILVGRNENKLAAIAKEHGLDRWTTDLGEALSTAGAEIYFDAQVTSHRVESISAAIEAGLHVYTEKPIAEDTEAALRLGRLARDAGVKAGVVQDKLFLPGLRKLKRLVDGGFFGRILSVRGEFGYWVFEGDWQEAQRPSWNYRAEDGGGITIDMFCHWRYVLEEIFAPVRSVQALAATHIPRRVDERGDTYDCTADDAAYGIFELDGGIVAQINSSWATRVFRDELVEFHVDGTEGSAVAGLRRCRVQHRTMTPKPVWNPDLPAGEDFRSQWQEVPDNDEFDNGFKVQWELFLRHVAAGEPFPWDFLAGARGVQLAELGLRSAEEGRRIPVSELSL</sequence>
<feature type="domain" description="GFO/IDH/MocA-like oxidoreductase" evidence="2">
    <location>
        <begin position="151"/>
        <end position="287"/>
    </location>
</feature>
<proteinExistence type="predicted"/>
<evidence type="ECO:0000313" key="3">
    <source>
        <dbReference type="EMBL" id="SDC57369.1"/>
    </source>
</evidence>
<dbReference type="InterPro" id="IPR055170">
    <property type="entry name" value="GFO_IDH_MocA-like_dom"/>
</dbReference>
<reference evidence="3 4" key="1">
    <citation type="submission" date="2016-10" db="EMBL/GenBank/DDBJ databases">
        <authorList>
            <person name="de Groot N.N."/>
        </authorList>
    </citation>
    <scope>NUCLEOTIDE SEQUENCE [LARGE SCALE GENOMIC DNA]</scope>
    <source>
        <strain evidence="3 4">CGMCC 4.5506</strain>
    </source>
</reference>
<dbReference type="Pfam" id="PF01408">
    <property type="entry name" value="GFO_IDH_MocA"/>
    <property type="match status" value="1"/>
</dbReference>
<accession>A0A222VLY9</accession>
<evidence type="ECO:0000313" key="4">
    <source>
        <dbReference type="Proteomes" id="UP000199494"/>
    </source>
</evidence>
<dbReference type="Proteomes" id="UP000199494">
    <property type="component" value="Unassembled WGS sequence"/>
</dbReference>
<name>A0A222VLY9_9PSEU</name>
<dbReference type="EMBL" id="FMZE01000002">
    <property type="protein sequence ID" value="SDC57369.1"/>
    <property type="molecule type" value="Genomic_DNA"/>
</dbReference>
<dbReference type="PANTHER" id="PTHR43708:SF8">
    <property type="entry name" value="OXIDOREDUCTASE"/>
    <property type="match status" value="1"/>
</dbReference>
<keyword evidence="4" id="KW-1185">Reference proteome</keyword>
<dbReference type="AlphaFoldDB" id="A0A222VLY9"/>
<dbReference type="Gene3D" id="3.30.360.10">
    <property type="entry name" value="Dihydrodipicolinate Reductase, domain 2"/>
    <property type="match status" value="1"/>
</dbReference>
<dbReference type="GO" id="GO:0000166">
    <property type="term" value="F:nucleotide binding"/>
    <property type="evidence" value="ECO:0007669"/>
    <property type="project" value="InterPro"/>
</dbReference>
<dbReference type="STRING" id="530584.SAMN05421630_102634"/>
<dbReference type="PANTHER" id="PTHR43708">
    <property type="entry name" value="CONSERVED EXPRESSED OXIDOREDUCTASE (EUROFUNG)"/>
    <property type="match status" value="1"/>
</dbReference>
<dbReference type="RefSeq" id="WP_091800614.1">
    <property type="nucleotide sequence ID" value="NZ_CP016353.1"/>
</dbReference>
<dbReference type="SUPFAM" id="SSF51735">
    <property type="entry name" value="NAD(P)-binding Rossmann-fold domains"/>
    <property type="match status" value="1"/>
</dbReference>
<dbReference type="Gene3D" id="3.40.50.720">
    <property type="entry name" value="NAD(P)-binding Rossmann-like Domain"/>
    <property type="match status" value="1"/>
</dbReference>
<dbReference type="KEGG" id="pmad:BAY61_08115"/>
<dbReference type="InterPro" id="IPR036291">
    <property type="entry name" value="NAD(P)-bd_dom_sf"/>
</dbReference>
<dbReference type="InterPro" id="IPR000683">
    <property type="entry name" value="Gfo/Idh/MocA-like_OxRdtase_N"/>
</dbReference>
<evidence type="ECO:0000259" key="1">
    <source>
        <dbReference type="Pfam" id="PF01408"/>
    </source>
</evidence>
<dbReference type="OrthoDB" id="3505279at2"/>